<evidence type="ECO:0000313" key="1">
    <source>
        <dbReference type="EMBL" id="MCQ3023140.1"/>
    </source>
</evidence>
<proteinExistence type="predicted"/>
<reference evidence="1" key="1">
    <citation type="submission" date="2022-07" db="EMBL/GenBank/DDBJ databases">
        <title>The diversity of lipopeptides in the P. syringae complex parallels phylogeny and sheds light on structural diversification during evolutionary history.</title>
        <authorList>
            <person name="Bricout A."/>
            <person name="Morris C.E."/>
            <person name="Chandeysson C."/>
            <person name="Duban M."/>
            <person name="Boistel C."/>
            <person name="Chataigne G."/>
            <person name="Lecouturier D."/>
            <person name="Jacques P."/>
            <person name="Leclere V."/>
            <person name="Rochex A."/>
        </authorList>
    </citation>
    <scope>NUCLEOTIDE SEQUENCE</scope>
    <source>
        <strain evidence="1">LYR0002</strain>
    </source>
</reference>
<dbReference type="EMBL" id="JANAKN010000062">
    <property type="protein sequence ID" value="MCQ3023140.1"/>
    <property type="molecule type" value="Genomic_DNA"/>
</dbReference>
<accession>A0AAW5JBN4</accession>
<name>A0AAW5JBN4_PSESS</name>
<dbReference type="RefSeq" id="WP_255884828.1">
    <property type="nucleotide sequence ID" value="NZ_JANAKN010000062.1"/>
</dbReference>
<evidence type="ECO:0000313" key="2">
    <source>
        <dbReference type="Proteomes" id="UP001206018"/>
    </source>
</evidence>
<dbReference type="AlphaFoldDB" id="A0AAW5JBN4"/>
<organism evidence="1 2">
    <name type="scientific">Pseudomonas savastanoi</name>
    <name type="common">Pseudomonas syringae pv. savastanoi</name>
    <dbReference type="NCBI Taxonomy" id="29438"/>
    <lineage>
        <taxon>Bacteria</taxon>
        <taxon>Pseudomonadati</taxon>
        <taxon>Pseudomonadota</taxon>
        <taxon>Gammaproteobacteria</taxon>
        <taxon>Pseudomonadales</taxon>
        <taxon>Pseudomonadaceae</taxon>
        <taxon>Pseudomonas</taxon>
    </lineage>
</organism>
<sequence>MTKFSEIANAYRKSLEDDDEDLNSLRGTAVKLRKEFAKYLGLSEVNTLIDEQNQPAVAIGVLDEHGSFKSVKRAAFPRSSTSSSQIRFVIRLNFDPDSIGLEQGIILFQLSMERSKTGVKVFLDDETSFDVGIYDMHPLFDEMFNQAIDKARSATR</sequence>
<gene>
    <name evidence="1" type="ORF">NLO85_21840</name>
</gene>
<dbReference type="Proteomes" id="UP001206018">
    <property type="component" value="Unassembled WGS sequence"/>
</dbReference>
<comment type="caution">
    <text evidence="1">The sequence shown here is derived from an EMBL/GenBank/DDBJ whole genome shotgun (WGS) entry which is preliminary data.</text>
</comment>
<protein>
    <submittedName>
        <fullName evidence="1">Uncharacterized protein</fullName>
    </submittedName>
</protein>